<evidence type="ECO:0000313" key="1">
    <source>
        <dbReference type="EMBL" id="MEJ8476437.1"/>
    </source>
</evidence>
<dbReference type="EMBL" id="JBAKIA010000019">
    <property type="protein sequence ID" value="MEJ8476437.1"/>
    <property type="molecule type" value="Genomic_DNA"/>
</dbReference>
<proteinExistence type="predicted"/>
<reference evidence="1 2" key="1">
    <citation type="submission" date="2024-02" db="EMBL/GenBank/DDBJ databases">
        <title>Roseibium algae sp. nov., isolated from marine alga (Grateloupia sp.), showing potential in myo-inositol conversion.</title>
        <authorList>
            <person name="Wang Y."/>
        </authorList>
    </citation>
    <scope>NUCLEOTIDE SEQUENCE [LARGE SCALE GENOMIC DNA]</scope>
    <source>
        <strain evidence="1 2">H3510</strain>
    </source>
</reference>
<keyword evidence="2" id="KW-1185">Reference proteome</keyword>
<organism evidence="1 2">
    <name type="scientific">Roseibium algae</name>
    <dbReference type="NCBI Taxonomy" id="3123038"/>
    <lineage>
        <taxon>Bacteria</taxon>
        <taxon>Pseudomonadati</taxon>
        <taxon>Pseudomonadota</taxon>
        <taxon>Alphaproteobacteria</taxon>
        <taxon>Hyphomicrobiales</taxon>
        <taxon>Stappiaceae</taxon>
        <taxon>Roseibium</taxon>
    </lineage>
</organism>
<accession>A0ABU8TQI9</accession>
<protein>
    <submittedName>
        <fullName evidence="1">Uncharacterized protein</fullName>
    </submittedName>
</protein>
<dbReference type="RefSeq" id="WP_340276972.1">
    <property type="nucleotide sequence ID" value="NZ_JBAKIA010000019.1"/>
</dbReference>
<evidence type="ECO:0000313" key="2">
    <source>
        <dbReference type="Proteomes" id="UP001385499"/>
    </source>
</evidence>
<comment type="caution">
    <text evidence="1">The sequence shown here is derived from an EMBL/GenBank/DDBJ whole genome shotgun (WGS) entry which is preliminary data.</text>
</comment>
<name>A0ABU8TQI9_9HYPH</name>
<sequence length="56" mass="6411">MSEALEQLQSAQDRNELATVYRVVAALSKTQPPEFSAEWNRAFKRRAAELGLEFKK</sequence>
<dbReference type="Proteomes" id="UP001385499">
    <property type="component" value="Unassembled WGS sequence"/>
</dbReference>
<gene>
    <name evidence="1" type="ORF">V6575_20290</name>
</gene>